<dbReference type="RefSeq" id="WP_406853531.1">
    <property type="nucleotide sequence ID" value="NZ_CP157484.1"/>
</dbReference>
<reference evidence="3" key="1">
    <citation type="submission" date="2024-05" db="EMBL/GenBank/DDBJ databases">
        <authorList>
            <person name="Kim S."/>
            <person name="Heo J."/>
            <person name="Choi H."/>
            <person name="Choi Y."/>
            <person name="Kwon S.-W."/>
            <person name="Kim Y."/>
        </authorList>
    </citation>
    <scope>NUCLEOTIDE SEQUENCE</scope>
    <source>
        <strain evidence="3">KACC 23698</strain>
    </source>
</reference>
<gene>
    <name evidence="3" type="ORF">ABEG18_13240</name>
</gene>
<evidence type="ECO:0000313" key="3">
    <source>
        <dbReference type="EMBL" id="XBO36716.1"/>
    </source>
</evidence>
<evidence type="ECO:0000259" key="2">
    <source>
        <dbReference type="PROSITE" id="PS51898"/>
    </source>
</evidence>
<protein>
    <recommendedName>
        <fullName evidence="2">Tyr recombinase domain-containing protein</fullName>
    </recommendedName>
</protein>
<dbReference type="EMBL" id="CP157484">
    <property type="protein sequence ID" value="XBO36716.1"/>
    <property type="molecule type" value="Genomic_DNA"/>
</dbReference>
<evidence type="ECO:0000256" key="1">
    <source>
        <dbReference type="ARBA" id="ARBA00023172"/>
    </source>
</evidence>
<dbReference type="Gene3D" id="1.10.443.10">
    <property type="entry name" value="Intergrase catalytic core"/>
    <property type="match status" value="1"/>
</dbReference>
<proteinExistence type="predicted"/>
<feature type="domain" description="Tyr recombinase" evidence="2">
    <location>
        <begin position="191"/>
        <end position="385"/>
    </location>
</feature>
<dbReference type="PROSITE" id="PS51898">
    <property type="entry name" value="TYR_RECOMBINASE"/>
    <property type="match status" value="1"/>
</dbReference>
<dbReference type="GO" id="GO:0006310">
    <property type="term" value="P:DNA recombination"/>
    <property type="evidence" value="ECO:0007669"/>
    <property type="project" value="UniProtKB-KW"/>
</dbReference>
<dbReference type="GO" id="GO:0015074">
    <property type="term" value="P:DNA integration"/>
    <property type="evidence" value="ECO:0007669"/>
    <property type="project" value="InterPro"/>
</dbReference>
<dbReference type="SUPFAM" id="SSF56349">
    <property type="entry name" value="DNA breaking-rejoining enzymes"/>
    <property type="match status" value="1"/>
</dbReference>
<keyword evidence="1" id="KW-0233">DNA recombination</keyword>
<accession>A0AAU7J8V1</accession>
<organism evidence="3">
    <name type="scientific">Alsobacter sp. KACC 23698</name>
    <dbReference type="NCBI Taxonomy" id="3149229"/>
    <lineage>
        <taxon>Bacteria</taxon>
        <taxon>Pseudomonadati</taxon>
        <taxon>Pseudomonadota</taxon>
        <taxon>Alphaproteobacteria</taxon>
        <taxon>Hyphomicrobiales</taxon>
        <taxon>Alsobacteraceae</taxon>
        <taxon>Alsobacter</taxon>
    </lineage>
</organism>
<sequence>MADRSATPGLVRRKRKAGVALYWSALSLSRNARLFPDPLIRLPADATAAELQDLCETYTARLNLWLADGPAQRWRYDGTVAGLCDTFERHPDSPIHEVKRNTADSYVDSLKVIRATVGARAIRALVPMDVKRWYGQWRAPAKDGGPERVKRAHDAVATFRMVLRFGFALGHKECGALAEQLKMIRFERSGRREGEMTVEHVRAFVAAALRAERLPEHCRLSMAIGVATQFETMLRQKDVIGEWSGPSARDAWLGSYTWENLPGGILRLKTSKAKRLAVFDLTRMELVWPLLQSVPQADRVGAVVKGPAGDPIRERTYRKWFREIAGLAGIPATVWNMDSRAGAITEAMEAGADPAAVSDGATHSSLTMTKRYDRRVAERILTVAEARKARRSAP</sequence>
<dbReference type="InterPro" id="IPR002104">
    <property type="entry name" value="Integrase_catalytic"/>
</dbReference>
<name>A0AAU7J8V1_9HYPH</name>
<dbReference type="InterPro" id="IPR013762">
    <property type="entry name" value="Integrase-like_cat_sf"/>
</dbReference>
<dbReference type="AlphaFoldDB" id="A0AAU7J8V1"/>
<dbReference type="InterPro" id="IPR011010">
    <property type="entry name" value="DNA_brk_join_enz"/>
</dbReference>
<dbReference type="GO" id="GO:0003677">
    <property type="term" value="F:DNA binding"/>
    <property type="evidence" value="ECO:0007669"/>
    <property type="project" value="InterPro"/>
</dbReference>